<keyword evidence="1" id="KW-0732">Signal</keyword>
<dbReference type="Pfam" id="PF14099">
    <property type="entry name" value="Polysacc_lyase"/>
    <property type="match status" value="1"/>
</dbReference>
<dbReference type="Proteomes" id="UP000036938">
    <property type="component" value="Unassembled WGS sequence"/>
</dbReference>
<feature type="chain" id="PRO_5005554094" description="Lipoprotein" evidence="1">
    <location>
        <begin position="21"/>
        <end position="295"/>
    </location>
</feature>
<feature type="signal peptide" evidence="1">
    <location>
        <begin position="1"/>
        <end position="20"/>
    </location>
</feature>
<dbReference type="InterPro" id="IPR025975">
    <property type="entry name" value="Polysacc_lyase"/>
</dbReference>
<protein>
    <recommendedName>
        <fullName evidence="4">Lipoprotein</fullName>
    </recommendedName>
</protein>
<evidence type="ECO:0000313" key="3">
    <source>
        <dbReference type="Proteomes" id="UP000036938"/>
    </source>
</evidence>
<dbReference type="Gene3D" id="2.60.120.200">
    <property type="match status" value="1"/>
</dbReference>
<accession>A0A0L1JNG5</accession>
<proteinExistence type="predicted"/>
<evidence type="ECO:0000256" key="1">
    <source>
        <dbReference type="SAM" id="SignalP"/>
    </source>
</evidence>
<evidence type="ECO:0000313" key="2">
    <source>
        <dbReference type="EMBL" id="KNG93301.1"/>
    </source>
</evidence>
<reference evidence="2 3" key="1">
    <citation type="journal article" date="2015" name="Int. J. Syst. Evol. Microbiol.">
        <title>Aestuariivita atlantica sp. nov., isolated from deep sea sediment of the Atlantic Ocean.</title>
        <authorList>
            <person name="Li G."/>
            <person name="Lai Q."/>
            <person name="Du Y."/>
            <person name="Liu X."/>
            <person name="Sun F."/>
            <person name="Shao Z."/>
        </authorList>
    </citation>
    <scope>NUCLEOTIDE SEQUENCE [LARGE SCALE GENOMIC DNA]</scope>
    <source>
        <strain evidence="2 3">22II-S11-z3</strain>
    </source>
</reference>
<keyword evidence="3" id="KW-1185">Reference proteome</keyword>
<name>A0A0L1JNG5_9RHOB</name>
<gene>
    <name evidence="2" type="ORF">ATO11_12705</name>
</gene>
<organism evidence="2 3">
    <name type="scientific">Pseudaestuariivita atlantica</name>
    <dbReference type="NCBI Taxonomy" id="1317121"/>
    <lineage>
        <taxon>Bacteria</taxon>
        <taxon>Pseudomonadati</taxon>
        <taxon>Pseudomonadota</taxon>
        <taxon>Alphaproteobacteria</taxon>
        <taxon>Rhodobacterales</taxon>
        <taxon>Paracoccaceae</taxon>
        <taxon>Pseudaestuariivita</taxon>
    </lineage>
</organism>
<evidence type="ECO:0008006" key="4">
    <source>
        <dbReference type="Google" id="ProtNLM"/>
    </source>
</evidence>
<sequence length="295" mass="33320">MKQALLAAALAGIFAYPAGADTAPKGYDAPLSPMPHNFRYTSFPEPVRWGRVAERYELRNGDCGGSDCGKPRYRAEVQEKPRRATARIDRDIWYGWSFRSPVLAPVPRDAALRLVLGQWRLSPDLPPVIRLIQLGSDEGNFAACADVCTPSPDAGRDVVLHLDDMATTFDWGRDRNSGYICRLFSTRAAQSEWQDIVINTNFGSDDGGYLRIWVNEELVCDYRGRMAAHVSTNPRRNRLQHRRGIFSSYTKRWETRFGLAPKPTLVAYYDEFLSGTSRDAVDTRLRELNGSRPKD</sequence>
<dbReference type="EMBL" id="AQQZ01000005">
    <property type="protein sequence ID" value="KNG93301.1"/>
    <property type="molecule type" value="Genomic_DNA"/>
</dbReference>
<dbReference type="RefSeq" id="WP_050531264.1">
    <property type="nucleotide sequence ID" value="NZ_AQQZ01000005.1"/>
</dbReference>
<dbReference type="AlphaFoldDB" id="A0A0L1JNG5"/>
<comment type="caution">
    <text evidence="2">The sequence shown here is derived from an EMBL/GenBank/DDBJ whole genome shotgun (WGS) entry which is preliminary data.</text>
</comment>